<feature type="compositionally biased region" description="Basic and acidic residues" evidence="9">
    <location>
        <begin position="47"/>
        <end position="60"/>
    </location>
</feature>
<comment type="function">
    <text evidence="1 8">Binds to the 23S rRNA.</text>
</comment>
<evidence type="ECO:0000256" key="8">
    <source>
        <dbReference type="HAMAP-Rule" id="MF_00503"/>
    </source>
</evidence>
<evidence type="ECO:0000313" key="11">
    <source>
        <dbReference type="EMBL" id="NME98708.1"/>
    </source>
</evidence>
<evidence type="ECO:0000256" key="6">
    <source>
        <dbReference type="ARBA" id="ARBA00023274"/>
    </source>
</evidence>
<dbReference type="InterPro" id="IPR020069">
    <property type="entry name" value="Ribosomal_bL9_C"/>
</dbReference>
<dbReference type="InterPro" id="IPR036935">
    <property type="entry name" value="Ribosomal_bL9_N_sf"/>
</dbReference>
<dbReference type="AlphaFoldDB" id="A0A848CU90"/>
<evidence type="ECO:0000256" key="4">
    <source>
        <dbReference type="ARBA" id="ARBA00022884"/>
    </source>
</evidence>
<dbReference type="NCBIfam" id="TIGR00158">
    <property type="entry name" value="L9"/>
    <property type="match status" value="1"/>
</dbReference>
<comment type="caution">
    <text evidence="11">The sequence shown here is derived from an EMBL/GenBank/DDBJ whole genome shotgun (WGS) entry which is preliminary data.</text>
</comment>
<dbReference type="GO" id="GO:0019843">
    <property type="term" value="F:rRNA binding"/>
    <property type="evidence" value="ECO:0007669"/>
    <property type="project" value="UniProtKB-UniRule"/>
</dbReference>
<dbReference type="OrthoDB" id="9788336at2"/>
<feature type="region of interest" description="Disordered" evidence="9">
    <location>
        <begin position="40"/>
        <end position="60"/>
    </location>
</feature>
<dbReference type="InterPro" id="IPR020070">
    <property type="entry name" value="Ribosomal_bL9_N"/>
</dbReference>
<dbReference type="GO" id="GO:0005840">
    <property type="term" value="C:ribosome"/>
    <property type="evidence" value="ECO:0007669"/>
    <property type="project" value="UniProtKB-KW"/>
</dbReference>
<organism evidence="11 12">
    <name type="scientific">Aneurinibacillus aneurinilyticus</name>
    <name type="common">Bacillus aneurinolyticus</name>
    <dbReference type="NCBI Taxonomy" id="1391"/>
    <lineage>
        <taxon>Bacteria</taxon>
        <taxon>Bacillati</taxon>
        <taxon>Bacillota</taxon>
        <taxon>Bacilli</taxon>
        <taxon>Bacillales</taxon>
        <taxon>Paenibacillaceae</taxon>
        <taxon>Aneurinibacillus group</taxon>
        <taxon>Aneurinibacillus</taxon>
    </lineage>
</organism>
<dbReference type="Pfam" id="PF03948">
    <property type="entry name" value="Ribosomal_L9_C"/>
    <property type="match status" value="1"/>
</dbReference>
<dbReference type="PANTHER" id="PTHR21368">
    <property type="entry name" value="50S RIBOSOMAL PROTEIN L9"/>
    <property type="match status" value="1"/>
</dbReference>
<sequence length="147" mass="16437">MKVILLQDIKGQGKKGEVKEVSEGYARNFLLKKGLAKEATPGNVKMQEAHKKSEEKRKQEELEEAKKVAKVMEETTITIKAKSGEGGRLFGGVSSKQIAEELKKANFKVDKRKIELPEPIRTLGYTNVPIKLHQEVTATVKVHVVEE</sequence>
<protein>
    <recommendedName>
        <fullName evidence="7 8">Large ribosomal subunit protein bL9</fullName>
    </recommendedName>
</protein>
<dbReference type="SUPFAM" id="SSF55653">
    <property type="entry name" value="Ribosomal protein L9 C-domain"/>
    <property type="match status" value="1"/>
</dbReference>
<comment type="similarity">
    <text evidence="2 8">Belongs to the bacterial ribosomal protein bL9 family.</text>
</comment>
<dbReference type="GO" id="GO:0006412">
    <property type="term" value="P:translation"/>
    <property type="evidence" value="ECO:0007669"/>
    <property type="project" value="UniProtKB-UniRule"/>
</dbReference>
<evidence type="ECO:0000256" key="2">
    <source>
        <dbReference type="ARBA" id="ARBA00010605"/>
    </source>
</evidence>
<dbReference type="Gene3D" id="3.40.5.10">
    <property type="entry name" value="Ribosomal protein L9, N-terminal domain"/>
    <property type="match status" value="1"/>
</dbReference>
<dbReference type="Gene3D" id="3.10.430.100">
    <property type="entry name" value="Ribosomal protein L9, C-terminal domain"/>
    <property type="match status" value="1"/>
</dbReference>
<keyword evidence="5 8" id="KW-0689">Ribosomal protein</keyword>
<name>A0A848CU90_ANEAE</name>
<dbReference type="InterPro" id="IPR000244">
    <property type="entry name" value="Ribosomal_bL9"/>
</dbReference>
<evidence type="ECO:0000256" key="3">
    <source>
        <dbReference type="ARBA" id="ARBA00022730"/>
    </source>
</evidence>
<gene>
    <name evidence="8 11" type="primary">rplI</name>
    <name evidence="11" type="ORF">HF838_10590</name>
</gene>
<evidence type="ECO:0000256" key="1">
    <source>
        <dbReference type="ARBA" id="ARBA00003058"/>
    </source>
</evidence>
<dbReference type="GeneID" id="92837959"/>
<dbReference type="GO" id="GO:0003735">
    <property type="term" value="F:structural constituent of ribosome"/>
    <property type="evidence" value="ECO:0007669"/>
    <property type="project" value="InterPro"/>
</dbReference>
<dbReference type="FunFam" id="3.10.430.100:FF:000002">
    <property type="entry name" value="50S ribosomal protein L9"/>
    <property type="match status" value="1"/>
</dbReference>
<keyword evidence="6 8" id="KW-0687">Ribonucleoprotein</keyword>
<dbReference type="InterPro" id="IPR009027">
    <property type="entry name" value="Ribosomal_bL9/RNase_H1_N"/>
</dbReference>
<dbReference type="FunFam" id="3.40.5.10:FF:000002">
    <property type="entry name" value="50S ribosomal protein L9"/>
    <property type="match status" value="1"/>
</dbReference>
<evidence type="ECO:0000256" key="5">
    <source>
        <dbReference type="ARBA" id="ARBA00022980"/>
    </source>
</evidence>
<evidence type="ECO:0000313" key="12">
    <source>
        <dbReference type="Proteomes" id="UP000561326"/>
    </source>
</evidence>
<dbReference type="GO" id="GO:1990904">
    <property type="term" value="C:ribonucleoprotein complex"/>
    <property type="evidence" value="ECO:0007669"/>
    <property type="project" value="UniProtKB-KW"/>
</dbReference>
<evidence type="ECO:0000259" key="10">
    <source>
        <dbReference type="PROSITE" id="PS00651"/>
    </source>
</evidence>
<dbReference type="PROSITE" id="PS00651">
    <property type="entry name" value="RIBOSOMAL_L9"/>
    <property type="match status" value="1"/>
</dbReference>
<dbReference type="Proteomes" id="UP000561326">
    <property type="component" value="Unassembled WGS sequence"/>
</dbReference>
<dbReference type="Pfam" id="PF01281">
    <property type="entry name" value="Ribosomal_L9_N"/>
    <property type="match status" value="1"/>
</dbReference>
<evidence type="ECO:0000256" key="7">
    <source>
        <dbReference type="ARBA" id="ARBA00035292"/>
    </source>
</evidence>
<dbReference type="HAMAP" id="MF_00503">
    <property type="entry name" value="Ribosomal_bL9"/>
    <property type="match status" value="1"/>
</dbReference>
<feature type="domain" description="Ribosomal protein L9" evidence="10">
    <location>
        <begin position="13"/>
        <end position="40"/>
    </location>
</feature>
<dbReference type="RefSeq" id="WP_021619990.1">
    <property type="nucleotide sequence ID" value="NZ_CABKST010000066.1"/>
</dbReference>
<keyword evidence="4 8" id="KW-0694">RNA-binding</keyword>
<evidence type="ECO:0000256" key="9">
    <source>
        <dbReference type="SAM" id="MobiDB-lite"/>
    </source>
</evidence>
<reference evidence="11 12" key="1">
    <citation type="submission" date="2020-04" db="EMBL/GenBank/DDBJ databases">
        <authorList>
            <person name="Hitch T.C.A."/>
            <person name="Wylensek D."/>
            <person name="Clavel T."/>
        </authorList>
    </citation>
    <scope>NUCLEOTIDE SEQUENCE [LARGE SCALE GENOMIC DNA]</scope>
    <source>
        <strain evidence="11 12">WB01_D5_05</strain>
    </source>
</reference>
<proteinExistence type="inferred from homology"/>
<accession>A0A848CU90</accession>
<dbReference type="EMBL" id="JABAGO010000017">
    <property type="protein sequence ID" value="NME98708.1"/>
    <property type="molecule type" value="Genomic_DNA"/>
</dbReference>
<dbReference type="SUPFAM" id="SSF55658">
    <property type="entry name" value="L9 N-domain-like"/>
    <property type="match status" value="1"/>
</dbReference>
<dbReference type="InterPro" id="IPR020594">
    <property type="entry name" value="Ribosomal_bL9_bac/chp"/>
</dbReference>
<dbReference type="InterPro" id="IPR036791">
    <property type="entry name" value="Ribosomal_bL9_C_sf"/>
</dbReference>
<keyword evidence="3 8" id="KW-0699">rRNA-binding</keyword>